<evidence type="ECO:0000256" key="1">
    <source>
        <dbReference type="SAM" id="SignalP"/>
    </source>
</evidence>
<evidence type="ECO:0000313" key="3">
    <source>
        <dbReference type="EMBL" id="PZF74165.1"/>
    </source>
</evidence>
<comment type="caution">
    <text evidence="3">The sequence shown here is derived from an EMBL/GenBank/DDBJ whole genome shotgun (WGS) entry which is preliminary data.</text>
</comment>
<dbReference type="OrthoDB" id="9765926at2"/>
<dbReference type="AlphaFoldDB" id="A0A2W2AFA8"/>
<gene>
    <name evidence="3" type="ORF">DN068_03885</name>
</gene>
<dbReference type="Gene3D" id="2.130.10.10">
    <property type="entry name" value="YVTN repeat-like/Quinoprotein amine dehydrogenase"/>
    <property type="match status" value="1"/>
</dbReference>
<protein>
    <recommendedName>
        <fullName evidence="2">Secretion system C-terminal sorting domain-containing protein</fullName>
    </recommendedName>
</protein>
<dbReference type="InterPro" id="IPR015943">
    <property type="entry name" value="WD40/YVTN_repeat-like_dom_sf"/>
</dbReference>
<dbReference type="EMBL" id="QKTW01000006">
    <property type="protein sequence ID" value="PZF74165.1"/>
    <property type="molecule type" value="Genomic_DNA"/>
</dbReference>
<proteinExistence type="predicted"/>
<feature type="chain" id="PRO_5015875947" description="Secretion system C-terminal sorting domain-containing protein" evidence="1">
    <location>
        <begin position="22"/>
        <end position="609"/>
    </location>
</feature>
<sequence>MIKAKTLLTIASCFAAFAATAQYNLPQSRIWAMGNKVGLDFTNPANPVPITTALNNGNEAAASICDTNGALLFYTNGSLVWDKNGAAMPNGSNLTGTGTTVTWSTTQGAVIVPDPGNSAKYYLFSLTSQLYVNRIDMTLNNGLGDVDLTFPLRGQGLSDTLLTEKMTVVAGCNNSVWLMVHHQNSRVFRAYQITASGINTTPVLSNVGLYGGANYLQGVIKFSPDRTKLLSCNFRATALANAGVEVFDFNYLTGMLSNPVSISDSSFYGGSFSPNSTKIYAGSNAKSSIYQWDLSAANPAASKTILGPSGQYTDLKIGPDGKIYFGAGAGSPGYNSYRFMGRINFPDSAGVACGFKDSVTSLIFPAASGNYGALAQGMPNDIAVPFSGNQHIVRLDTTVCSFFQSYTFTAPAGYSSMTWDNGDTTLSRTVTARGTYWVISTSSCDTRVDTFFIRGSNMPALSITALGASLSATTGFSSYQWYLNGTAINGATSANYTATVAGLYKVFADYGGGCSDTANFNIPVSTAVGGLNNNQALVVYPNPATNVVNVDYVEPVNISLHSLDGKEVLQASNRHQFNVSNLAAGMYLLQITNGKQQVISRQMFAVGHK</sequence>
<dbReference type="InterPro" id="IPR026444">
    <property type="entry name" value="Secre_tail"/>
</dbReference>
<dbReference type="Pfam" id="PF18962">
    <property type="entry name" value="Por_Secre_tail"/>
    <property type="match status" value="1"/>
</dbReference>
<name>A0A2W2AFA8_9BACT</name>
<dbReference type="RefSeq" id="WP_110997581.1">
    <property type="nucleotide sequence ID" value="NZ_QKTW01000006.1"/>
</dbReference>
<feature type="domain" description="Secretion system C-terminal sorting" evidence="2">
    <location>
        <begin position="539"/>
        <end position="601"/>
    </location>
</feature>
<dbReference type="SUPFAM" id="SSF82171">
    <property type="entry name" value="DPP6 N-terminal domain-like"/>
    <property type="match status" value="1"/>
</dbReference>
<dbReference type="NCBIfam" id="TIGR04183">
    <property type="entry name" value="Por_Secre_tail"/>
    <property type="match status" value="1"/>
</dbReference>
<keyword evidence="4" id="KW-1185">Reference proteome</keyword>
<reference evidence="3 4" key="1">
    <citation type="submission" date="2018-06" db="EMBL/GenBank/DDBJ databases">
        <title>Mucibacter soli gen. nov., sp. nov., a new member of the family Chitinophagaceae producing mucin.</title>
        <authorList>
            <person name="Kim M.-K."/>
            <person name="Park S."/>
            <person name="Kim T.-S."/>
            <person name="Joung Y."/>
            <person name="Han J.-H."/>
            <person name="Kim S.B."/>
        </authorList>
    </citation>
    <scope>NUCLEOTIDE SEQUENCE [LARGE SCALE GENOMIC DNA]</scope>
    <source>
        <strain evidence="3 4">R1-15</strain>
    </source>
</reference>
<keyword evidence="1" id="KW-0732">Signal</keyword>
<feature type="signal peptide" evidence="1">
    <location>
        <begin position="1"/>
        <end position="21"/>
    </location>
</feature>
<accession>A0A2W2AFA8</accession>
<organism evidence="3 4">
    <name type="scientific">Taibaiella soli</name>
    <dbReference type="NCBI Taxonomy" id="1649169"/>
    <lineage>
        <taxon>Bacteria</taxon>
        <taxon>Pseudomonadati</taxon>
        <taxon>Bacteroidota</taxon>
        <taxon>Chitinophagia</taxon>
        <taxon>Chitinophagales</taxon>
        <taxon>Chitinophagaceae</taxon>
        <taxon>Taibaiella</taxon>
    </lineage>
</organism>
<evidence type="ECO:0000259" key="2">
    <source>
        <dbReference type="Pfam" id="PF18962"/>
    </source>
</evidence>
<dbReference type="Proteomes" id="UP000248745">
    <property type="component" value="Unassembled WGS sequence"/>
</dbReference>
<evidence type="ECO:0000313" key="4">
    <source>
        <dbReference type="Proteomes" id="UP000248745"/>
    </source>
</evidence>